<accession>A0A382MVM3</accession>
<name>A0A382MVM3_9ZZZZ</name>
<dbReference type="AlphaFoldDB" id="A0A382MVM3"/>
<evidence type="ECO:0000313" key="1">
    <source>
        <dbReference type="EMBL" id="SVC52816.1"/>
    </source>
</evidence>
<gene>
    <name evidence="1" type="ORF">METZ01_LOCUS305670</name>
</gene>
<proteinExistence type="predicted"/>
<protein>
    <submittedName>
        <fullName evidence="1">Uncharacterized protein</fullName>
    </submittedName>
</protein>
<sequence>MFVGSDVAKTSRHLMNESDRDRLIEENNGWVQGTHLSSFKFDPTNEGHLMAAAQEYVRKVHGKFPKVSWGEMGMAGMDEFFPSEISPDVVS</sequence>
<dbReference type="EMBL" id="UINC01096162">
    <property type="protein sequence ID" value="SVC52816.1"/>
    <property type="molecule type" value="Genomic_DNA"/>
</dbReference>
<organism evidence="1">
    <name type="scientific">marine metagenome</name>
    <dbReference type="NCBI Taxonomy" id="408172"/>
    <lineage>
        <taxon>unclassified sequences</taxon>
        <taxon>metagenomes</taxon>
        <taxon>ecological metagenomes</taxon>
    </lineage>
</organism>
<reference evidence="1" key="1">
    <citation type="submission" date="2018-05" db="EMBL/GenBank/DDBJ databases">
        <authorList>
            <person name="Lanie J.A."/>
            <person name="Ng W.-L."/>
            <person name="Kazmierczak K.M."/>
            <person name="Andrzejewski T.M."/>
            <person name="Davidsen T.M."/>
            <person name="Wayne K.J."/>
            <person name="Tettelin H."/>
            <person name="Glass J.I."/>
            <person name="Rusch D."/>
            <person name="Podicherti R."/>
            <person name="Tsui H.-C.T."/>
            <person name="Winkler M.E."/>
        </authorList>
    </citation>
    <scope>NUCLEOTIDE SEQUENCE</scope>
</reference>